<reference evidence="8" key="1">
    <citation type="journal article" date="2019" name="Int. J. Syst. Evol. Microbiol.">
        <title>The Global Catalogue of Microorganisms (GCM) 10K type strain sequencing project: providing services to taxonomists for standard genome sequencing and annotation.</title>
        <authorList>
            <consortium name="The Broad Institute Genomics Platform"/>
            <consortium name="The Broad Institute Genome Sequencing Center for Infectious Disease"/>
            <person name="Wu L."/>
            <person name="Ma J."/>
        </authorList>
    </citation>
    <scope>NUCLEOTIDE SEQUENCE [LARGE SCALE GENOMIC DNA]</scope>
    <source>
        <strain evidence="8">CGMCC 1.10131</strain>
    </source>
</reference>
<feature type="domain" description="Methyl-accepting transducer" evidence="6">
    <location>
        <begin position="196"/>
        <end position="368"/>
    </location>
</feature>
<keyword evidence="5" id="KW-0812">Transmembrane</keyword>
<feature type="transmembrane region" description="Helical" evidence="5">
    <location>
        <begin position="17"/>
        <end position="37"/>
    </location>
</feature>
<dbReference type="EMBL" id="BMDY01000001">
    <property type="protein sequence ID" value="GGA93030.1"/>
    <property type="molecule type" value="Genomic_DNA"/>
</dbReference>
<proteinExistence type="inferred from homology"/>
<dbReference type="Pfam" id="PF00015">
    <property type="entry name" value="MCPsignal"/>
    <property type="match status" value="1"/>
</dbReference>
<dbReference type="InterPro" id="IPR025991">
    <property type="entry name" value="Chemoreceptor_zinc-bind_dom"/>
</dbReference>
<evidence type="ECO:0000313" key="7">
    <source>
        <dbReference type="EMBL" id="GGA93030.1"/>
    </source>
</evidence>
<dbReference type="Gene3D" id="1.10.287.950">
    <property type="entry name" value="Methyl-accepting chemotaxis protein"/>
    <property type="match status" value="1"/>
</dbReference>
<dbReference type="SUPFAM" id="SSF58104">
    <property type="entry name" value="Methyl-accepting chemotaxis protein (MCP) signaling domain"/>
    <property type="match status" value="1"/>
</dbReference>
<name>A0ABQ1HW42_9ALTE</name>
<protein>
    <recommendedName>
        <fullName evidence="6">Methyl-accepting transducer domain-containing protein</fullName>
    </recommendedName>
</protein>
<dbReference type="RefSeq" id="WP_055731818.1">
    <property type="nucleotide sequence ID" value="NZ_BMDY01000001.1"/>
</dbReference>
<keyword evidence="5" id="KW-0472">Membrane</keyword>
<dbReference type="Pfam" id="PF13682">
    <property type="entry name" value="CZB"/>
    <property type="match status" value="1"/>
</dbReference>
<evidence type="ECO:0000256" key="1">
    <source>
        <dbReference type="ARBA" id="ARBA00004370"/>
    </source>
</evidence>
<accession>A0ABQ1HW42</accession>
<dbReference type="InterPro" id="IPR004090">
    <property type="entry name" value="Chemotax_Me-accpt_rcpt"/>
</dbReference>
<evidence type="ECO:0000256" key="4">
    <source>
        <dbReference type="PROSITE-ProRule" id="PRU00284"/>
    </source>
</evidence>
<dbReference type="PANTHER" id="PTHR32089:SF112">
    <property type="entry name" value="LYSOZYME-LIKE PROTEIN-RELATED"/>
    <property type="match status" value="1"/>
</dbReference>
<dbReference type="SMART" id="SM00283">
    <property type="entry name" value="MA"/>
    <property type="match status" value="1"/>
</dbReference>
<keyword evidence="5" id="KW-1133">Transmembrane helix</keyword>
<evidence type="ECO:0000256" key="2">
    <source>
        <dbReference type="ARBA" id="ARBA00023224"/>
    </source>
</evidence>
<organism evidence="7 8">
    <name type="scientific">Agarivorans gilvus</name>
    <dbReference type="NCBI Taxonomy" id="680279"/>
    <lineage>
        <taxon>Bacteria</taxon>
        <taxon>Pseudomonadati</taxon>
        <taxon>Pseudomonadota</taxon>
        <taxon>Gammaproteobacteria</taxon>
        <taxon>Alteromonadales</taxon>
        <taxon>Alteromonadaceae</taxon>
        <taxon>Agarivorans</taxon>
    </lineage>
</organism>
<gene>
    <name evidence="7" type="ORF">GCM10007414_02090</name>
</gene>
<dbReference type="Proteomes" id="UP000651977">
    <property type="component" value="Unassembled WGS sequence"/>
</dbReference>
<evidence type="ECO:0000313" key="8">
    <source>
        <dbReference type="Proteomes" id="UP000651977"/>
    </source>
</evidence>
<evidence type="ECO:0000256" key="3">
    <source>
        <dbReference type="ARBA" id="ARBA00029447"/>
    </source>
</evidence>
<keyword evidence="2 4" id="KW-0807">Transducer</keyword>
<dbReference type="InterPro" id="IPR004089">
    <property type="entry name" value="MCPsignal_dom"/>
</dbReference>
<dbReference type="PRINTS" id="PR00260">
    <property type="entry name" value="CHEMTRNSDUCR"/>
</dbReference>
<sequence length="492" mass="55035">MRTSQVSRNVLLLKHKFIVLCIVFVGMTIGLSAYNIYLNGFNYVDTITPVLAVLFALYAYQDHRHPIRVLDKIRFAINEATKGNIHVRITNTKGMGEVGHVAWALNDLLDIVETNFKELSNTFQRTADHQFHRNGLHDGLPGEFAETMKNINVAVQSMQDAHVFDRQNRLRSALHKTNTSNLLINLKNNQQELVTLAAQMDDVINIASQNRDGAEQSRSLVHDLNAALDNMNTRMSQMGNRANKLGSDSTRISETVSMITDIAEQTNLLALNAAIEAARAGDVGRGFAVVADEVRLLADRTRKSTAEISGVVESLTSQIQEMVAHTLEVEQQTQQVSETVENFHVNFAQVADSSNQTITLVNQAKDASFASLVKLDHIIYMQNGYIALENNGQGEEAKAVEVDHTQCRLGEWYYQGQGFSEFSHLSSYRHLEAHHKIVHHSVQEAMELVSQNWLEDDQVLESIVKTLETAESASHQVIESISKMISEKHRHG</sequence>
<comment type="subcellular location">
    <subcellularLocation>
        <location evidence="1">Membrane</location>
    </subcellularLocation>
</comment>
<dbReference type="Gene3D" id="1.20.120.30">
    <property type="entry name" value="Aspartate receptor, ligand-binding domain"/>
    <property type="match status" value="1"/>
</dbReference>
<comment type="similarity">
    <text evidence="3">Belongs to the methyl-accepting chemotaxis (MCP) protein family.</text>
</comment>
<dbReference type="PROSITE" id="PS50111">
    <property type="entry name" value="CHEMOTAXIS_TRANSDUC_2"/>
    <property type="match status" value="1"/>
</dbReference>
<comment type="caution">
    <text evidence="7">The sequence shown here is derived from an EMBL/GenBank/DDBJ whole genome shotgun (WGS) entry which is preliminary data.</text>
</comment>
<keyword evidence="8" id="KW-1185">Reference proteome</keyword>
<evidence type="ECO:0000256" key="5">
    <source>
        <dbReference type="SAM" id="Phobius"/>
    </source>
</evidence>
<evidence type="ECO:0000259" key="6">
    <source>
        <dbReference type="PROSITE" id="PS50111"/>
    </source>
</evidence>
<dbReference type="PANTHER" id="PTHR32089">
    <property type="entry name" value="METHYL-ACCEPTING CHEMOTAXIS PROTEIN MCPB"/>
    <property type="match status" value="1"/>
</dbReference>